<dbReference type="AlphaFoldDB" id="A1THT5"/>
<dbReference type="Gene3D" id="3.90.1720.10">
    <property type="entry name" value="endopeptidase domain like (from Nostoc punctiforme)"/>
    <property type="match status" value="1"/>
</dbReference>
<dbReference type="Proteomes" id="UP000009159">
    <property type="component" value="Chromosome"/>
</dbReference>
<dbReference type="Pfam" id="PF05257">
    <property type="entry name" value="CHAP"/>
    <property type="match status" value="1"/>
</dbReference>
<feature type="domain" description="Peptidase C51" evidence="2">
    <location>
        <begin position="116"/>
        <end position="249"/>
    </location>
</feature>
<dbReference type="InterPro" id="IPR038765">
    <property type="entry name" value="Papain-like_cys_pep_sf"/>
</dbReference>
<accession>A1THT5</accession>
<organism evidence="3 4">
    <name type="scientific">Mycolicibacterium vanbaalenii (strain DSM 7251 / JCM 13017 / BCRC 16820 / KCTC 9966 / NRRL B-24157 / PYR-1)</name>
    <name type="common">Mycobacterium vanbaalenii</name>
    <dbReference type="NCBI Taxonomy" id="350058"/>
    <lineage>
        <taxon>Bacteria</taxon>
        <taxon>Bacillati</taxon>
        <taxon>Actinomycetota</taxon>
        <taxon>Actinomycetes</taxon>
        <taxon>Mycobacteriales</taxon>
        <taxon>Mycobacteriaceae</taxon>
        <taxon>Mycolicibacterium</taxon>
    </lineage>
</organism>
<dbReference type="SUPFAM" id="SSF54001">
    <property type="entry name" value="Cysteine proteinases"/>
    <property type="match status" value="1"/>
</dbReference>
<keyword evidence="1" id="KW-0732">Signal</keyword>
<dbReference type="EMBL" id="CP000511">
    <property type="protein sequence ID" value="ABM16735.1"/>
    <property type="molecule type" value="Genomic_DNA"/>
</dbReference>
<dbReference type="STRING" id="350058.Mvan_5979"/>
<evidence type="ECO:0000259" key="2">
    <source>
        <dbReference type="PROSITE" id="PS50911"/>
    </source>
</evidence>
<dbReference type="InterPro" id="IPR007921">
    <property type="entry name" value="CHAP_dom"/>
</dbReference>
<feature type="signal peptide" evidence="1">
    <location>
        <begin position="1"/>
        <end position="23"/>
    </location>
</feature>
<proteinExistence type="predicted"/>
<dbReference type="PROSITE" id="PS50911">
    <property type="entry name" value="CHAP"/>
    <property type="match status" value="1"/>
</dbReference>
<dbReference type="Gene3D" id="2.30.30.40">
    <property type="entry name" value="SH3 Domains"/>
    <property type="match status" value="1"/>
</dbReference>
<reference evidence="3" key="1">
    <citation type="submission" date="2006-12" db="EMBL/GenBank/DDBJ databases">
        <title>Complete sequence of Mycobacterium vanbaalenii PYR-1.</title>
        <authorList>
            <consortium name="US DOE Joint Genome Institute"/>
            <person name="Copeland A."/>
            <person name="Lucas S."/>
            <person name="Lapidus A."/>
            <person name="Barry K."/>
            <person name="Detter J.C."/>
            <person name="Glavina del Rio T."/>
            <person name="Hammon N."/>
            <person name="Israni S."/>
            <person name="Dalin E."/>
            <person name="Tice H."/>
            <person name="Pitluck S."/>
            <person name="Singan V."/>
            <person name="Schmutz J."/>
            <person name="Larimer F."/>
            <person name="Land M."/>
            <person name="Hauser L."/>
            <person name="Kyrpides N."/>
            <person name="Anderson I.J."/>
            <person name="Miller C."/>
            <person name="Richardson P."/>
        </authorList>
    </citation>
    <scope>NUCLEOTIDE SEQUENCE [LARGE SCALE GENOMIC DNA]</scope>
    <source>
        <strain evidence="3">PYR-1</strain>
    </source>
</reference>
<evidence type="ECO:0000313" key="3">
    <source>
        <dbReference type="EMBL" id="ABM16735.1"/>
    </source>
</evidence>
<dbReference type="KEGG" id="mva:Mvan_5979"/>
<gene>
    <name evidence="3" type="ordered locus">Mvan_5979</name>
</gene>
<dbReference type="RefSeq" id="WP_011783079.1">
    <property type="nucleotide sequence ID" value="NC_008726.1"/>
</dbReference>
<dbReference type="eggNOG" id="COG4991">
    <property type="taxonomic scope" value="Bacteria"/>
</dbReference>
<feature type="chain" id="PRO_5038484500" evidence="1">
    <location>
        <begin position="24"/>
        <end position="251"/>
    </location>
</feature>
<sequence length="251" mass="26342">MNTKLTARLGLLLICTAVGPLLGAPTASADRTVTVNTGAGNINVRSGPSTGSQLLSTIPNGTRVAISCHVRGEVYRGGPYGRPTDIWNQLAGGGYVTDGMLETGSNDPVVPTCGGPPAPAPTSGRSMGQTRTTNPGFAGYCTRGAYAKWFEASGHRFYPALSGNARNWANSARAAGWTVVDDAQPRSIVVFQPGVHGAHRADGHVAWVDSVSQRPDGRYITLTEMNGSAGFNRWSSRTIKDIPGMAYILLP</sequence>
<dbReference type="eggNOG" id="COG3942">
    <property type="taxonomic scope" value="Bacteria"/>
</dbReference>
<protein>
    <submittedName>
        <fullName evidence="3">CHAP domain containing protein</fullName>
    </submittedName>
</protein>
<keyword evidence="4" id="KW-1185">Reference proteome</keyword>
<name>A1THT5_MYCVP</name>
<dbReference type="HOGENOM" id="CLU_092329_0_0_11"/>
<evidence type="ECO:0000313" key="4">
    <source>
        <dbReference type="Proteomes" id="UP000009159"/>
    </source>
</evidence>
<evidence type="ECO:0000256" key="1">
    <source>
        <dbReference type="SAM" id="SignalP"/>
    </source>
</evidence>